<dbReference type="InterPro" id="IPR010096">
    <property type="entry name" value="NADH-Q_OxRdtase_suN/2"/>
</dbReference>
<proteinExistence type="inferred from homology"/>
<comment type="catalytic activity">
    <reaction evidence="5">
        <text>a quinone + NADH + 5 H(+)(in) = a quinol + NAD(+) + 4 H(+)(out)</text>
        <dbReference type="Rhea" id="RHEA:57888"/>
        <dbReference type="ChEBI" id="CHEBI:15378"/>
        <dbReference type="ChEBI" id="CHEBI:24646"/>
        <dbReference type="ChEBI" id="CHEBI:57540"/>
        <dbReference type="ChEBI" id="CHEBI:57945"/>
        <dbReference type="ChEBI" id="CHEBI:132124"/>
    </reaction>
</comment>
<dbReference type="NCBIfam" id="TIGR01770">
    <property type="entry name" value="NDH_I_N"/>
    <property type="match status" value="1"/>
</dbReference>
<comment type="function">
    <text evidence="5">NDH-1 shuttles electrons from NADH, via FMN and iron-sulfur (Fe-S) centers, to quinones in the respiratory chain. The immediate electron acceptor for the enzyme in this species is believed to be ubiquinone. Couples the redox reaction to proton translocation (for every two electrons transferred, four hydrogen ions are translocated across the cytoplasmic membrane), and thus conserves the redox energy in a proton gradient.</text>
</comment>
<keyword evidence="3 5" id="KW-1133">Transmembrane helix</keyword>
<keyword evidence="5" id="KW-1278">Translocase</keyword>
<feature type="transmembrane region" description="Helical" evidence="5">
    <location>
        <begin position="303"/>
        <end position="321"/>
    </location>
</feature>
<gene>
    <name evidence="5" type="primary">nuoN</name>
    <name evidence="8" type="ORF">J2T57_001880</name>
</gene>
<dbReference type="GO" id="GO:0005886">
    <property type="term" value="C:plasma membrane"/>
    <property type="evidence" value="ECO:0007669"/>
    <property type="project" value="UniProtKB-SubCell"/>
</dbReference>
<feature type="transmembrane region" description="Helical" evidence="5">
    <location>
        <begin position="277"/>
        <end position="296"/>
    </location>
</feature>
<dbReference type="GO" id="GO:0012505">
    <property type="term" value="C:endomembrane system"/>
    <property type="evidence" value="ECO:0007669"/>
    <property type="project" value="UniProtKB-SubCell"/>
</dbReference>
<keyword evidence="5" id="KW-0813">Transport</keyword>
<evidence type="ECO:0000313" key="9">
    <source>
        <dbReference type="Proteomes" id="UP001205843"/>
    </source>
</evidence>
<keyword evidence="5" id="KW-0520">NAD</keyword>
<name>A0AAE3G6H5_9GAMM</name>
<keyword evidence="5" id="KW-0874">Quinone</keyword>
<feature type="transmembrane region" description="Helical" evidence="5">
    <location>
        <begin position="12"/>
        <end position="33"/>
    </location>
</feature>
<keyword evidence="5" id="KW-1003">Cell membrane</keyword>
<dbReference type="EMBL" id="JALJXV010000004">
    <property type="protein sequence ID" value="MCP1674742.1"/>
    <property type="molecule type" value="Genomic_DNA"/>
</dbReference>
<evidence type="ECO:0000256" key="1">
    <source>
        <dbReference type="ARBA" id="ARBA00004127"/>
    </source>
</evidence>
<feature type="transmembrane region" description="Helical" evidence="5">
    <location>
        <begin position="408"/>
        <end position="428"/>
    </location>
</feature>
<protein>
    <recommendedName>
        <fullName evidence="5">NADH-quinone oxidoreductase subunit N</fullName>
        <ecNumber evidence="5">7.1.1.-</ecNumber>
    </recommendedName>
    <alternativeName>
        <fullName evidence="5">NADH dehydrogenase I subunit N</fullName>
    </alternativeName>
    <alternativeName>
        <fullName evidence="5">NDH-1 subunit N</fullName>
    </alternativeName>
</protein>
<feature type="transmembrane region" description="Helical" evidence="5">
    <location>
        <begin position="163"/>
        <end position="187"/>
    </location>
</feature>
<feature type="transmembrane region" description="Helical" evidence="5">
    <location>
        <begin position="454"/>
        <end position="481"/>
    </location>
</feature>
<comment type="subunit">
    <text evidence="5">NDH-1 is composed of 14 different subunits. Subunits NuoA, H, J, K, L, M, N constitute the membrane sector of the complex.</text>
</comment>
<evidence type="ECO:0000256" key="5">
    <source>
        <dbReference type="HAMAP-Rule" id="MF_00445"/>
    </source>
</evidence>
<keyword evidence="5" id="KW-0830">Ubiquinone</keyword>
<keyword evidence="4 5" id="KW-0472">Membrane</keyword>
<feature type="transmembrane region" description="Helical" evidence="5">
    <location>
        <begin position="244"/>
        <end position="265"/>
    </location>
</feature>
<feature type="transmembrane region" description="Helical" evidence="5">
    <location>
        <begin position="132"/>
        <end position="151"/>
    </location>
</feature>
<evidence type="ECO:0000256" key="4">
    <source>
        <dbReference type="ARBA" id="ARBA00023136"/>
    </source>
</evidence>
<feature type="domain" description="NADH:quinone oxidoreductase/Mrp antiporter transmembrane" evidence="7">
    <location>
        <begin position="128"/>
        <end position="422"/>
    </location>
</feature>
<sequence>MTNVVFEKPDLLLALPEIWLLSMACVVLVVDLFSKDRDHGPAFLLTQFTLLAGIVITWTTQWGIDATTFNGSYVADSLAAVLKSAILLLTFLAFAYSRDYMRDRGLLKGEYYMLGLFCVLGMMVTVSAGNLLTLYLGVELMSLCLYALVAIDRDSPTASEAAMKYFVLGALASGMLLYGMSMLYGVTGTLDLAIITELAGDMDENRLLFLFGLVFMLVGVAFKFGAVPFHMWVPDVYHGAPTPVTLVIATASKVAAVGLFLRLIGEGLLPLLDSWQHMVVILAVLSLVLGNTIALVQTNTKRMLAYSTFNHVGFILMGFVAGTPEGYGAATFYAVTYALTVAAAFGVIMLLARKGFEADQITDFKGLNERSPLFALVMLLLMISLTGIPGTVGFYAKWMVLKSVVEAGFVWLAILAVIGAVVGAFYYLRLVRYCYFDKPEGEGPRPEGSGGFQAVLAINGLAVLWLGIFPGTLVAICMAAFL</sequence>
<dbReference type="InterPro" id="IPR001750">
    <property type="entry name" value="ND/Mrp_TM"/>
</dbReference>
<comment type="similarity">
    <text evidence="5">Belongs to the complex I subunit 2 family.</text>
</comment>
<keyword evidence="2 5" id="KW-0812">Transmembrane</keyword>
<feature type="transmembrane region" description="Helical" evidence="5">
    <location>
        <begin position="109"/>
        <end position="126"/>
    </location>
</feature>
<dbReference type="Pfam" id="PF00361">
    <property type="entry name" value="Proton_antipo_M"/>
    <property type="match status" value="1"/>
</dbReference>
<feature type="transmembrane region" description="Helical" evidence="5">
    <location>
        <begin position="40"/>
        <end position="58"/>
    </location>
</feature>
<comment type="subcellular location">
    <subcellularLocation>
        <location evidence="5">Cell membrane</location>
        <topology evidence="5">Multi-pass membrane protein</topology>
    </subcellularLocation>
    <subcellularLocation>
        <location evidence="1">Endomembrane system</location>
        <topology evidence="1">Multi-pass membrane protein</topology>
    </subcellularLocation>
    <subcellularLocation>
        <location evidence="6">Membrane</location>
        <topology evidence="6">Multi-pass membrane protein</topology>
    </subcellularLocation>
</comment>
<reference evidence="8" key="1">
    <citation type="submission" date="2022-03" db="EMBL/GenBank/DDBJ databases">
        <title>Genomic Encyclopedia of Type Strains, Phase III (KMG-III): the genomes of soil and plant-associated and newly described type strains.</title>
        <authorList>
            <person name="Whitman W."/>
        </authorList>
    </citation>
    <scope>NUCLEOTIDE SEQUENCE</scope>
    <source>
        <strain evidence="8">ANL 6-2</strain>
    </source>
</reference>
<dbReference type="GO" id="GO:0050136">
    <property type="term" value="F:NADH dehydrogenase (quinone) (non-electrogenic) activity"/>
    <property type="evidence" value="ECO:0007669"/>
    <property type="project" value="UniProtKB-UniRule"/>
</dbReference>
<dbReference type="AlphaFoldDB" id="A0AAE3G6H5"/>
<comment type="caution">
    <text evidence="8">The sequence shown here is derived from an EMBL/GenBank/DDBJ whole genome shotgun (WGS) entry which is preliminary data.</text>
</comment>
<dbReference type="PANTHER" id="PTHR22773">
    <property type="entry name" value="NADH DEHYDROGENASE"/>
    <property type="match status" value="1"/>
</dbReference>
<feature type="transmembrane region" description="Helical" evidence="5">
    <location>
        <begin position="207"/>
        <end position="232"/>
    </location>
</feature>
<dbReference type="GO" id="GO:0048038">
    <property type="term" value="F:quinone binding"/>
    <property type="evidence" value="ECO:0007669"/>
    <property type="project" value="UniProtKB-KW"/>
</dbReference>
<dbReference type="HAMAP" id="MF_00445">
    <property type="entry name" value="NDH1_NuoN_1"/>
    <property type="match status" value="1"/>
</dbReference>
<accession>A0AAE3G6H5</accession>
<evidence type="ECO:0000259" key="7">
    <source>
        <dbReference type="Pfam" id="PF00361"/>
    </source>
</evidence>
<dbReference type="GO" id="GO:0042773">
    <property type="term" value="P:ATP synthesis coupled electron transport"/>
    <property type="evidence" value="ECO:0007669"/>
    <property type="project" value="InterPro"/>
</dbReference>
<evidence type="ECO:0000256" key="3">
    <source>
        <dbReference type="ARBA" id="ARBA00022989"/>
    </source>
</evidence>
<dbReference type="GO" id="GO:0008137">
    <property type="term" value="F:NADH dehydrogenase (ubiquinone) activity"/>
    <property type="evidence" value="ECO:0007669"/>
    <property type="project" value="InterPro"/>
</dbReference>
<dbReference type="EC" id="7.1.1.-" evidence="5"/>
<dbReference type="PRINTS" id="PR01434">
    <property type="entry name" value="NADHDHGNASE5"/>
</dbReference>
<feature type="transmembrane region" description="Helical" evidence="5">
    <location>
        <begin position="373"/>
        <end position="396"/>
    </location>
</feature>
<evidence type="ECO:0000256" key="2">
    <source>
        <dbReference type="ARBA" id="ARBA00022692"/>
    </source>
</evidence>
<dbReference type="RefSeq" id="WP_253477070.1">
    <property type="nucleotide sequence ID" value="NZ_JALJXV010000004.1"/>
</dbReference>
<dbReference type="Proteomes" id="UP001205843">
    <property type="component" value="Unassembled WGS sequence"/>
</dbReference>
<dbReference type="NCBIfam" id="NF004442">
    <property type="entry name" value="PRK05777.1-5"/>
    <property type="match status" value="1"/>
</dbReference>
<keyword evidence="9" id="KW-1185">Reference proteome</keyword>
<organism evidence="8 9">
    <name type="scientific">Natronocella acetinitrilica</name>
    <dbReference type="NCBI Taxonomy" id="414046"/>
    <lineage>
        <taxon>Bacteria</taxon>
        <taxon>Pseudomonadati</taxon>
        <taxon>Pseudomonadota</taxon>
        <taxon>Gammaproteobacteria</taxon>
        <taxon>Chromatiales</taxon>
        <taxon>Ectothiorhodospiraceae</taxon>
        <taxon>Natronocella</taxon>
    </lineage>
</organism>
<evidence type="ECO:0000313" key="8">
    <source>
        <dbReference type="EMBL" id="MCP1674742.1"/>
    </source>
</evidence>
<feature type="transmembrane region" description="Helical" evidence="5">
    <location>
        <begin position="327"/>
        <end position="352"/>
    </location>
</feature>
<evidence type="ECO:0000256" key="6">
    <source>
        <dbReference type="RuleBase" id="RU000320"/>
    </source>
</evidence>
<feature type="transmembrane region" description="Helical" evidence="5">
    <location>
        <begin position="78"/>
        <end position="97"/>
    </location>
</feature>